<dbReference type="EMBL" id="AP025943">
    <property type="protein sequence ID" value="BDL43333.1"/>
    <property type="molecule type" value="Genomic_DNA"/>
</dbReference>
<dbReference type="PANTHER" id="PTHR30383">
    <property type="entry name" value="THIOESTERASE 1/PROTEASE 1/LYSOPHOSPHOLIPASE L1"/>
    <property type="match status" value="1"/>
</dbReference>
<keyword evidence="3" id="KW-1185">Reference proteome</keyword>
<evidence type="ECO:0000259" key="1">
    <source>
        <dbReference type="Pfam" id="PF13472"/>
    </source>
</evidence>
<reference evidence="2" key="1">
    <citation type="submission" date="2022-06" db="EMBL/GenBank/DDBJ databases">
        <title>Akkermansia biwalacus sp. nov., an anaerobic mucin-degrading bacterium isolated from human intestine.</title>
        <authorList>
            <person name="Kobayashi Y."/>
            <person name="Inoue S."/>
            <person name="Kawahara T."/>
            <person name="Kohda N."/>
        </authorList>
    </citation>
    <scope>NUCLEOTIDE SEQUENCE</scope>
    <source>
        <strain evidence="2">WON2089</strain>
    </source>
</reference>
<sequence length="206" mass="22842">MWYALIPAYGASPVRIACLGDSITAGMLVRKEDCWVSRVAKALGKKAEVGNFGVSARCLLFKGDRPITREKAYRDALAFKPGMLLIGLGTNDSKEVNWKHKTDFADNYKEVIAEFRKENPRLKVYCLLPIPSQEAREGGISRERISREVIPLIRQVAKSTNSKVIDLNKVMKDKEGLLVDGVHPNAEGHALMAEHILLVLKGKAAE</sequence>
<dbReference type="InterPro" id="IPR051532">
    <property type="entry name" value="Ester_Hydrolysis_Enzymes"/>
</dbReference>
<dbReference type="InterPro" id="IPR013830">
    <property type="entry name" value="SGNH_hydro"/>
</dbReference>
<name>A0ABM7ZF16_9BACT</name>
<organism evidence="2 3">
    <name type="scientific">Akkermansia biwaensis</name>
    <dbReference type="NCBI Taxonomy" id="2946555"/>
    <lineage>
        <taxon>Bacteria</taxon>
        <taxon>Pseudomonadati</taxon>
        <taxon>Verrucomicrobiota</taxon>
        <taxon>Verrucomicrobiia</taxon>
        <taxon>Verrucomicrobiales</taxon>
        <taxon>Akkermansiaceae</taxon>
        <taxon>Akkermansia</taxon>
    </lineage>
</organism>
<dbReference type="Proteomes" id="UP001062263">
    <property type="component" value="Chromosome"/>
</dbReference>
<dbReference type="SUPFAM" id="SSF52266">
    <property type="entry name" value="SGNH hydrolase"/>
    <property type="match status" value="1"/>
</dbReference>
<feature type="domain" description="SGNH hydrolase-type esterase" evidence="1">
    <location>
        <begin position="18"/>
        <end position="191"/>
    </location>
</feature>
<protein>
    <recommendedName>
        <fullName evidence="1">SGNH hydrolase-type esterase domain-containing protein</fullName>
    </recommendedName>
</protein>
<gene>
    <name evidence="2" type="ORF">Abiwalacus_09070</name>
</gene>
<dbReference type="Pfam" id="PF13472">
    <property type="entry name" value="Lipase_GDSL_2"/>
    <property type="match status" value="1"/>
</dbReference>
<evidence type="ECO:0000313" key="3">
    <source>
        <dbReference type="Proteomes" id="UP001062263"/>
    </source>
</evidence>
<dbReference type="InterPro" id="IPR036514">
    <property type="entry name" value="SGNH_hydro_sf"/>
</dbReference>
<evidence type="ECO:0000313" key="2">
    <source>
        <dbReference type="EMBL" id="BDL43333.1"/>
    </source>
</evidence>
<dbReference type="Gene3D" id="3.40.50.1110">
    <property type="entry name" value="SGNH hydrolase"/>
    <property type="match status" value="1"/>
</dbReference>
<dbReference type="PANTHER" id="PTHR30383:SF5">
    <property type="entry name" value="SGNH HYDROLASE-TYPE ESTERASE DOMAIN-CONTAINING PROTEIN"/>
    <property type="match status" value="1"/>
</dbReference>
<proteinExistence type="predicted"/>
<accession>A0ABM7ZF16</accession>